<keyword evidence="3 5" id="KW-0067">ATP-binding</keyword>
<dbReference type="InterPro" id="IPR015855">
    <property type="entry name" value="ABC_transpr_MalK-like"/>
</dbReference>
<proteinExistence type="predicted"/>
<dbReference type="InterPro" id="IPR027417">
    <property type="entry name" value="P-loop_NTPase"/>
</dbReference>
<dbReference type="NCBIfam" id="NF008653">
    <property type="entry name" value="PRK11650.1"/>
    <property type="match status" value="1"/>
</dbReference>
<dbReference type="InterPro" id="IPR008995">
    <property type="entry name" value="Mo/tungstate-bd_C_term_dom"/>
</dbReference>
<dbReference type="InterPro" id="IPR003439">
    <property type="entry name" value="ABC_transporter-like_ATP-bd"/>
</dbReference>
<keyword evidence="1" id="KW-0813">Transport</keyword>
<dbReference type="PROSITE" id="PS50893">
    <property type="entry name" value="ABC_TRANSPORTER_2"/>
    <property type="match status" value="1"/>
</dbReference>
<reference evidence="5 6" key="1">
    <citation type="submission" date="2019-08" db="EMBL/GenBank/DDBJ databases">
        <title>Deep-cultivation of Planctomycetes and their phenomic and genomic characterization uncovers novel biology.</title>
        <authorList>
            <person name="Wiegand S."/>
            <person name="Jogler M."/>
            <person name="Boedeker C."/>
            <person name="Pinto D."/>
            <person name="Vollmers J."/>
            <person name="Rivas-Marin E."/>
            <person name="Kohn T."/>
            <person name="Peeters S.H."/>
            <person name="Heuer A."/>
            <person name="Rast P."/>
            <person name="Oberbeckmann S."/>
            <person name="Bunk B."/>
            <person name="Jeske O."/>
            <person name="Meyerdierks A."/>
            <person name="Storesund J.E."/>
            <person name="Kallscheuer N."/>
            <person name="Luecker S."/>
            <person name="Lage O.M."/>
            <person name="Pohl T."/>
            <person name="Merkel B.J."/>
            <person name="Hornburger P."/>
            <person name="Mueller R.-W."/>
            <person name="Bruemmer F."/>
            <person name="Labrenz M."/>
            <person name="Spormann A.M."/>
            <person name="Op den Camp H."/>
            <person name="Overmann J."/>
            <person name="Amann R."/>
            <person name="Jetten M.S.M."/>
            <person name="Mascher T."/>
            <person name="Medema M.H."/>
            <person name="Devos D.P."/>
            <person name="Kaster A.-K."/>
            <person name="Ovreas L."/>
            <person name="Rohde M."/>
            <person name="Galperin M.Y."/>
            <person name="Jogler C."/>
        </authorList>
    </citation>
    <scope>NUCLEOTIDE SEQUENCE [LARGE SCALE GENOMIC DNA]</scope>
    <source>
        <strain evidence="5 6">UC8</strain>
    </source>
</reference>
<dbReference type="Gene3D" id="2.40.50.140">
    <property type="entry name" value="Nucleic acid-binding proteins"/>
    <property type="match status" value="1"/>
</dbReference>
<dbReference type="InterPro" id="IPR013611">
    <property type="entry name" value="Transp-assoc_OB_typ2"/>
</dbReference>
<dbReference type="Gene3D" id="3.40.50.300">
    <property type="entry name" value="P-loop containing nucleotide triphosphate hydrolases"/>
    <property type="match status" value="1"/>
</dbReference>
<dbReference type="Gene3D" id="2.40.50.100">
    <property type="match status" value="1"/>
</dbReference>
<dbReference type="PROSITE" id="PS00211">
    <property type="entry name" value="ABC_TRANSPORTER_1"/>
    <property type="match status" value="1"/>
</dbReference>
<dbReference type="GO" id="GO:0005524">
    <property type="term" value="F:ATP binding"/>
    <property type="evidence" value="ECO:0007669"/>
    <property type="project" value="UniProtKB-KW"/>
</dbReference>
<dbReference type="Proteomes" id="UP000325286">
    <property type="component" value="Chromosome"/>
</dbReference>
<dbReference type="GO" id="GO:0008643">
    <property type="term" value="P:carbohydrate transport"/>
    <property type="evidence" value="ECO:0007669"/>
    <property type="project" value="InterPro"/>
</dbReference>
<keyword evidence="2" id="KW-0547">Nucleotide-binding</keyword>
<evidence type="ECO:0000256" key="2">
    <source>
        <dbReference type="ARBA" id="ARBA00022741"/>
    </source>
</evidence>
<gene>
    <name evidence="5" type="primary">ugpC</name>
    <name evidence="5" type="ORF">UC8_58380</name>
</gene>
<dbReference type="RefSeq" id="WP_068135733.1">
    <property type="nucleotide sequence ID" value="NZ_CP042914.1"/>
</dbReference>
<keyword evidence="6" id="KW-1185">Reference proteome</keyword>
<evidence type="ECO:0000313" key="6">
    <source>
        <dbReference type="Proteomes" id="UP000325286"/>
    </source>
</evidence>
<dbReference type="InterPro" id="IPR047641">
    <property type="entry name" value="ABC_transpr_MalK/UgpC-like"/>
</dbReference>
<dbReference type="SUPFAM" id="SSF52540">
    <property type="entry name" value="P-loop containing nucleoside triphosphate hydrolases"/>
    <property type="match status" value="1"/>
</dbReference>
<name>A0A5B9R085_9BACT</name>
<evidence type="ECO:0000256" key="3">
    <source>
        <dbReference type="ARBA" id="ARBA00022840"/>
    </source>
</evidence>
<feature type="domain" description="ABC transporter" evidence="4">
    <location>
        <begin position="4"/>
        <end position="234"/>
    </location>
</feature>
<dbReference type="EMBL" id="CP042914">
    <property type="protein sequence ID" value="QEG43782.1"/>
    <property type="molecule type" value="Genomic_DNA"/>
</dbReference>
<evidence type="ECO:0000256" key="1">
    <source>
        <dbReference type="ARBA" id="ARBA00022448"/>
    </source>
</evidence>
<dbReference type="FunFam" id="3.40.50.300:FF:000042">
    <property type="entry name" value="Maltose/maltodextrin ABC transporter, ATP-binding protein"/>
    <property type="match status" value="1"/>
</dbReference>
<evidence type="ECO:0000259" key="4">
    <source>
        <dbReference type="PROSITE" id="PS50893"/>
    </source>
</evidence>
<dbReference type="Pfam" id="PF00005">
    <property type="entry name" value="ABC_tran"/>
    <property type="match status" value="1"/>
</dbReference>
<evidence type="ECO:0000313" key="5">
    <source>
        <dbReference type="EMBL" id="QEG43782.1"/>
    </source>
</evidence>
<dbReference type="OrthoDB" id="9790614at2"/>
<dbReference type="InterPro" id="IPR012340">
    <property type="entry name" value="NA-bd_OB-fold"/>
</dbReference>
<dbReference type="InterPro" id="IPR003593">
    <property type="entry name" value="AAA+_ATPase"/>
</dbReference>
<dbReference type="GO" id="GO:0140359">
    <property type="term" value="F:ABC-type transporter activity"/>
    <property type="evidence" value="ECO:0007669"/>
    <property type="project" value="InterPro"/>
</dbReference>
<dbReference type="SMART" id="SM00382">
    <property type="entry name" value="AAA"/>
    <property type="match status" value="1"/>
</dbReference>
<dbReference type="InterPro" id="IPR017871">
    <property type="entry name" value="ABC_transporter-like_CS"/>
</dbReference>
<dbReference type="KEGG" id="rul:UC8_58380"/>
<dbReference type="SUPFAM" id="SSF50331">
    <property type="entry name" value="MOP-like"/>
    <property type="match status" value="1"/>
</dbReference>
<organism evidence="5 6">
    <name type="scientific">Roseimaritima ulvae</name>
    <dbReference type="NCBI Taxonomy" id="980254"/>
    <lineage>
        <taxon>Bacteria</taxon>
        <taxon>Pseudomonadati</taxon>
        <taxon>Planctomycetota</taxon>
        <taxon>Planctomycetia</taxon>
        <taxon>Pirellulales</taxon>
        <taxon>Pirellulaceae</taxon>
        <taxon>Roseimaritima</taxon>
    </lineage>
</organism>
<dbReference type="PANTHER" id="PTHR43875">
    <property type="entry name" value="MALTODEXTRIN IMPORT ATP-BINDING PROTEIN MSMX"/>
    <property type="match status" value="1"/>
</dbReference>
<dbReference type="PANTHER" id="PTHR43875:SF1">
    <property type="entry name" value="OSMOPROTECTIVE COMPOUNDS UPTAKE ATP-BINDING PROTEIN GGTA"/>
    <property type="match status" value="1"/>
</dbReference>
<sequence>MTSVELAGVTKSYAGQRAVDALDLQIRSGEFLVLVGPSGCGKSTTLRMIAGLESPDAGEIHFDDRAVTRLPARARDVAMVFQDYALYPHMTVRQNLAFGLKMRRVGRAEIASRTAATASALGIEPLLDRRPDQLSGGQQQRVAVGRAIVRQPAVFLLDEPLSNLDARLRDELRVELVRLHRQLGTTMVYVTHDQTEAMMMGQRVAAMEGGRILQIDTPMQLYRQPRNRFVASLIGSPAMNFIPARRQDGQWVSGTYRWPVAFAAAASDPGPEAIEIGIRPSAFRLQPTDPQELALSLTVDVVQPLGATALLQCNGLGQRLSVVCDQAAVPQVGDRIEVYVAAEELHGFDAQNGENLKSEI</sequence>
<dbReference type="GO" id="GO:0055052">
    <property type="term" value="C:ATP-binding cassette (ABC) transporter complex, substrate-binding subunit-containing"/>
    <property type="evidence" value="ECO:0007669"/>
    <property type="project" value="TreeGrafter"/>
</dbReference>
<dbReference type="GO" id="GO:0016887">
    <property type="term" value="F:ATP hydrolysis activity"/>
    <property type="evidence" value="ECO:0007669"/>
    <property type="project" value="InterPro"/>
</dbReference>
<protein>
    <submittedName>
        <fullName evidence="5">sn-glycerol-3-phosphate import ATP-binding protein UgpC</fullName>
    </submittedName>
</protein>
<dbReference type="CDD" id="cd03301">
    <property type="entry name" value="ABC_MalK_N"/>
    <property type="match status" value="1"/>
</dbReference>
<accession>A0A5B9R085</accession>
<dbReference type="Pfam" id="PF08402">
    <property type="entry name" value="TOBE_2"/>
    <property type="match status" value="1"/>
</dbReference>
<dbReference type="AlphaFoldDB" id="A0A5B9R085"/>